<feature type="chain" id="PRO_5043034549" evidence="2">
    <location>
        <begin position="26"/>
        <end position="330"/>
    </location>
</feature>
<evidence type="ECO:0000256" key="1">
    <source>
        <dbReference type="ARBA" id="ARBA00022729"/>
    </source>
</evidence>
<reference evidence="3 4" key="1">
    <citation type="submission" date="2023-03" db="EMBL/GenBank/DDBJ databases">
        <title>YIM 152171 draft genome.</title>
        <authorList>
            <person name="Yang Z."/>
        </authorList>
    </citation>
    <scope>NUCLEOTIDE SEQUENCE [LARGE SCALE GENOMIC DNA]</scope>
    <source>
        <strain evidence="3 4">YIM 152171</strain>
    </source>
</reference>
<dbReference type="Gene3D" id="3.40.190.170">
    <property type="entry name" value="Bacterial extracellular solute-binding protein, family 7"/>
    <property type="match status" value="1"/>
</dbReference>
<dbReference type="Proteomes" id="UP001301140">
    <property type="component" value="Unassembled WGS sequence"/>
</dbReference>
<dbReference type="GO" id="GO:0055085">
    <property type="term" value="P:transmembrane transport"/>
    <property type="evidence" value="ECO:0007669"/>
    <property type="project" value="InterPro"/>
</dbReference>
<dbReference type="RefSeq" id="WP_327789869.1">
    <property type="nucleotide sequence ID" value="NZ_JARGEQ010000127.1"/>
</dbReference>
<name>A0AAP3XSX5_9PROT</name>
<evidence type="ECO:0000313" key="3">
    <source>
        <dbReference type="EMBL" id="MDF1587444.1"/>
    </source>
</evidence>
<dbReference type="PANTHER" id="PTHR33376:SF4">
    <property type="entry name" value="SIALIC ACID-BINDING PERIPLASMIC PROTEIN SIAP"/>
    <property type="match status" value="1"/>
</dbReference>
<keyword evidence="4" id="KW-1185">Reference proteome</keyword>
<gene>
    <name evidence="3" type="ORF">PZ740_13735</name>
</gene>
<dbReference type="AlphaFoldDB" id="A0AAP3XSX5"/>
<dbReference type="EMBL" id="JARGEQ010000127">
    <property type="protein sequence ID" value="MDF1587444.1"/>
    <property type="molecule type" value="Genomic_DNA"/>
</dbReference>
<sequence>MRNLVRKAAAAVTVAASLTALPALAETRWTMASGYPEDSFFTKNIRQLIAEVQEATNGELVIDLRPNDELIKHDAIKRAVQAGQVQMGEIRLAVYTNEEKIYGLDNLPNLVTTYDEAWKLMEVQKPYLDELLGKRGMRLITYEPWPGQGFYTAEPVTSLADLEGQSIRIYSPQTQTMCEMMGMKATILPFAEVPQAFSTGLIEALWTSAQTGTDVQAWDYVKHFTYTGSMHNKNAIIVNERAFKALDEASQKALLEAGERATERGWALSKEASDSKQKELAGHGMVIAEAPEDVMAKMREIGVAMVADWREGASPEQLAVLDAYLAAVGR</sequence>
<dbReference type="PANTHER" id="PTHR33376">
    <property type="match status" value="1"/>
</dbReference>
<protein>
    <submittedName>
        <fullName evidence="3">TRAP transporter substrate-binding protein</fullName>
    </submittedName>
</protein>
<proteinExistence type="predicted"/>
<comment type="caution">
    <text evidence="3">The sequence shown here is derived from an EMBL/GenBank/DDBJ whole genome shotgun (WGS) entry which is preliminary data.</text>
</comment>
<dbReference type="CDD" id="cd13602">
    <property type="entry name" value="PBP2_TRAP_BpDctp6_7"/>
    <property type="match status" value="1"/>
</dbReference>
<keyword evidence="1 2" id="KW-0732">Signal</keyword>
<dbReference type="NCBIfam" id="NF037995">
    <property type="entry name" value="TRAP_S1"/>
    <property type="match status" value="1"/>
</dbReference>
<organism evidence="3 4">
    <name type="scientific">Marinimicrococcus flavescens</name>
    <dbReference type="NCBI Taxonomy" id="3031815"/>
    <lineage>
        <taxon>Bacteria</taxon>
        <taxon>Pseudomonadati</taxon>
        <taxon>Pseudomonadota</taxon>
        <taxon>Alphaproteobacteria</taxon>
        <taxon>Geminicoccales</taxon>
        <taxon>Geminicoccaceae</taxon>
        <taxon>Marinimicrococcus</taxon>
    </lineage>
</organism>
<dbReference type="Pfam" id="PF03480">
    <property type="entry name" value="DctP"/>
    <property type="match status" value="1"/>
</dbReference>
<evidence type="ECO:0000313" key="4">
    <source>
        <dbReference type="Proteomes" id="UP001301140"/>
    </source>
</evidence>
<dbReference type="InterPro" id="IPR018389">
    <property type="entry name" value="DctP_fam"/>
</dbReference>
<accession>A0AAP3XSX5</accession>
<dbReference type="InterPro" id="IPR038404">
    <property type="entry name" value="TRAP_DctP_sf"/>
</dbReference>
<evidence type="ECO:0000256" key="2">
    <source>
        <dbReference type="SAM" id="SignalP"/>
    </source>
</evidence>
<feature type="signal peptide" evidence="2">
    <location>
        <begin position="1"/>
        <end position="25"/>
    </location>
</feature>